<dbReference type="PANTHER" id="PTHR11808">
    <property type="entry name" value="TRANS-SULFURATION ENZYME FAMILY MEMBER"/>
    <property type="match status" value="1"/>
</dbReference>
<dbReference type="InterPro" id="IPR015421">
    <property type="entry name" value="PyrdxlP-dep_Trfase_major"/>
</dbReference>
<dbReference type="GO" id="GO:0030170">
    <property type="term" value="F:pyridoxal phosphate binding"/>
    <property type="evidence" value="ECO:0007669"/>
    <property type="project" value="InterPro"/>
</dbReference>
<accession>A0A1F7J8Y6</accession>
<dbReference type="InterPro" id="IPR015422">
    <property type="entry name" value="PyrdxlP-dep_Trfase_small"/>
</dbReference>
<dbReference type="Pfam" id="PF01053">
    <property type="entry name" value="Cys_Met_Meta_PP"/>
    <property type="match status" value="1"/>
</dbReference>
<evidence type="ECO:0000256" key="1">
    <source>
        <dbReference type="ARBA" id="ARBA00001933"/>
    </source>
</evidence>
<comment type="cofactor">
    <cofactor evidence="1 4">
        <name>pyridoxal 5'-phosphate</name>
        <dbReference type="ChEBI" id="CHEBI:597326"/>
    </cofactor>
</comment>
<dbReference type="InterPro" id="IPR015424">
    <property type="entry name" value="PyrdxlP-dep_Trfase"/>
</dbReference>
<dbReference type="SUPFAM" id="SSF53383">
    <property type="entry name" value="PLP-dependent transferases"/>
    <property type="match status" value="1"/>
</dbReference>
<dbReference type="FunFam" id="3.40.640.10:FF:000046">
    <property type="entry name" value="Cystathionine gamma-lyase"/>
    <property type="match status" value="1"/>
</dbReference>
<reference evidence="5 6" key="1">
    <citation type="journal article" date="2016" name="Nat. Commun.">
        <title>Thousands of microbial genomes shed light on interconnected biogeochemical processes in an aquifer system.</title>
        <authorList>
            <person name="Anantharaman K."/>
            <person name="Brown C.T."/>
            <person name="Hug L.A."/>
            <person name="Sharon I."/>
            <person name="Castelle C.J."/>
            <person name="Probst A.J."/>
            <person name="Thomas B.C."/>
            <person name="Singh A."/>
            <person name="Wilkins M.J."/>
            <person name="Karaoz U."/>
            <person name="Brodie E.L."/>
            <person name="Williams K.H."/>
            <person name="Hubbard S.S."/>
            <person name="Banfield J.F."/>
        </authorList>
    </citation>
    <scope>NUCLEOTIDE SEQUENCE [LARGE SCALE GENOMIC DNA]</scope>
</reference>
<dbReference type="GO" id="GO:0019346">
    <property type="term" value="P:transsulfuration"/>
    <property type="evidence" value="ECO:0007669"/>
    <property type="project" value="InterPro"/>
</dbReference>
<evidence type="ECO:0000256" key="4">
    <source>
        <dbReference type="RuleBase" id="RU362118"/>
    </source>
</evidence>
<proteinExistence type="inferred from homology"/>
<dbReference type="Gene3D" id="3.90.1150.10">
    <property type="entry name" value="Aspartate Aminotransferase, domain 1"/>
    <property type="match status" value="1"/>
</dbReference>
<dbReference type="CDD" id="cd00614">
    <property type="entry name" value="CGS_like"/>
    <property type="match status" value="1"/>
</dbReference>
<dbReference type="InterPro" id="IPR000277">
    <property type="entry name" value="Cys/Met-Metab_PyrdxlP-dep_enz"/>
</dbReference>
<dbReference type="EMBL" id="MGAR01000015">
    <property type="protein sequence ID" value="OGK52084.1"/>
    <property type="molecule type" value="Genomic_DNA"/>
</dbReference>
<dbReference type="FunFam" id="3.90.1150.10:FF:000033">
    <property type="entry name" value="Cystathionine gamma-synthase"/>
    <property type="match status" value="1"/>
</dbReference>
<dbReference type="STRING" id="1802067.A2966_03785"/>
<sequence>MRLSTNAIHKGLHFADPTYGSVAPPIYPTSTFVFPTAKEGALRFAGKSKGMIYSRFTNPTVSALEMKLAAMEEAEMCIVTSSGMSAITLALLHNLKAGDSIVSHKVIYGGAYELIANILPRYGIKVHLIDFKNIQEIEKHIDKTTKVLYFESPSNPLLEVLDIKKITALAKKHHILSVFDNTFAPPPAQEPLKLGVDIIVYSLTKYHNGHSDIIGGAVVGSTKLLQLMYCHSFIFFGLTMSPFTAYLVSRGLATLNLRLPHQSASALTIAKFLEKHPKIARVYYPGLASHPQRALVRKQMNYNGGILAFELKGGYKAGEKMVNNVKLIHLAVSLGAVESLIEHPASMTHSELSPEQRKQSNIGEGLIRLSVGIEDVKDLIEDLTQALKKI</sequence>
<dbReference type="PANTHER" id="PTHR11808:SF80">
    <property type="entry name" value="CYSTATHIONINE GAMMA-LYASE"/>
    <property type="match status" value="1"/>
</dbReference>
<evidence type="ECO:0000313" key="5">
    <source>
        <dbReference type="EMBL" id="OGK52084.1"/>
    </source>
</evidence>
<dbReference type="Gene3D" id="3.40.640.10">
    <property type="entry name" value="Type I PLP-dependent aspartate aminotransferase-like (Major domain)"/>
    <property type="match status" value="1"/>
</dbReference>
<feature type="modified residue" description="N6-(pyridoxal phosphate)lysine" evidence="3">
    <location>
        <position position="205"/>
    </location>
</feature>
<dbReference type="PIRSF" id="PIRSF001434">
    <property type="entry name" value="CGS"/>
    <property type="match status" value="1"/>
</dbReference>
<dbReference type="Proteomes" id="UP000176480">
    <property type="component" value="Unassembled WGS sequence"/>
</dbReference>
<dbReference type="AlphaFoldDB" id="A0A1F7J8Y6"/>
<dbReference type="GO" id="GO:0005737">
    <property type="term" value="C:cytoplasm"/>
    <property type="evidence" value="ECO:0007669"/>
    <property type="project" value="TreeGrafter"/>
</dbReference>
<dbReference type="GO" id="GO:0016846">
    <property type="term" value="F:carbon-sulfur lyase activity"/>
    <property type="evidence" value="ECO:0007669"/>
    <property type="project" value="TreeGrafter"/>
</dbReference>
<organism evidence="5 6">
    <name type="scientific">Candidatus Roizmanbacteria bacterium RIFCSPLOWO2_01_FULL_41_22</name>
    <dbReference type="NCBI Taxonomy" id="1802067"/>
    <lineage>
        <taxon>Bacteria</taxon>
        <taxon>Candidatus Roizmaniibacteriota</taxon>
    </lineage>
</organism>
<comment type="caution">
    <text evidence="5">The sequence shown here is derived from an EMBL/GenBank/DDBJ whole genome shotgun (WGS) entry which is preliminary data.</text>
</comment>
<evidence type="ECO:0000313" key="6">
    <source>
        <dbReference type="Proteomes" id="UP000176480"/>
    </source>
</evidence>
<name>A0A1F7J8Y6_9BACT</name>
<evidence type="ECO:0000256" key="2">
    <source>
        <dbReference type="ARBA" id="ARBA00022898"/>
    </source>
</evidence>
<dbReference type="GO" id="GO:0009086">
    <property type="term" value="P:methionine biosynthetic process"/>
    <property type="evidence" value="ECO:0007669"/>
    <property type="project" value="UniProtKB-ARBA"/>
</dbReference>
<gene>
    <name evidence="5" type="ORF">A2966_03785</name>
</gene>
<protein>
    <recommendedName>
        <fullName evidence="7">Methionine gamma-lyase</fullName>
    </recommendedName>
</protein>
<evidence type="ECO:0008006" key="7">
    <source>
        <dbReference type="Google" id="ProtNLM"/>
    </source>
</evidence>
<keyword evidence="2 3" id="KW-0663">Pyridoxal phosphate</keyword>
<evidence type="ECO:0000256" key="3">
    <source>
        <dbReference type="PIRSR" id="PIRSR001434-2"/>
    </source>
</evidence>
<comment type="similarity">
    <text evidence="4">Belongs to the trans-sulfuration enzymes family.</text>
</comment>